<reference evidence="5 6" key="1">
    <citation type="submission" date="2016-05" db="EMBL/GenBank/DDBJ databases">
        <title>Genome sequencing of Vitellibacter soesokkakensis RSSK-12.</title>
        <authorList>
            <person name="Thevarajoo S."/>
            <person name="Selvaratnam C."/>
            <person name="Goh K.M."/>
            <person name="Chan K.-G."/>
            <person name="Chong C.S."/>
        </authorList>
    </citation>
    <scope>NUCLEOTIDE SEQUENCE [LARGE SCALE GENOMIC DNA]</scope>
    <source>
        <strain evidence="5 6">RSSK-12</strain>
    </source>
</reference>
<keyword evidence="1 2" id="KW-0732">Signal</keyword>
<dbReference type="InterPro" id="IPR011042">
    <property type="entry name" value="6-blade_b-propeller_TolB-like"/>
</dbReference>
<accession>A0A1A9LDI0</accession>
<proteinExistence type="predicted"/>
<evidence type="ECO:0008006" key="7">
    <source>
        <dbReference type="Google" id="ProtNLM"/>
    </source>
</evidence>
<dbReference type="NCBIfam" id="TIGR04183">
    <property type="entry name" value="Por_Secre_tail"/>
    <property type="match status" value="1"/>
</dbReference>
<evidence type="ECO:0000259" key="4">
    <source>
        <dbReference type="Pfam" id="PF18962"/>
    </source>
</evidence>
<dbReference type="InterPro" id="IPR026444">
    <property type="entry name" value="Secre_tail"/>
</dbReference>
<protein>
    <recommendedName>
        <fullName evidence="7">Cadherin</fullName>
    </recommendedName>
</protein>
<dbReference type="SUPFAM" id="SSF50952">
    <property type="entry name" value="Soluble quinoprotein glucose dehydrogenase"/>
    <property type="match status" value="1"/>
</dbReference>
<dbReference type="Pfam" id="PF07995">
    <property type="entry name" value="GSDH"/>
    <property type="match status" value="1"/>
</dbReference>
<dbReference type="Proteomes" id="UP000077552">
    <property type="component" value="Unassembled WGS sequence"/>
</dbReference>
<sequence length="459" mass="50055">MKKFLLAFLFLSSTSIFSQNVDIELFKDGFSDPLNLQHVNDDRLFVVEQGGKIKIIQGDGTVNPVPYLDISSIISSGNERGLLGLAFHPDYANNGYFYVNYTKPNGDTQVSRFSVDSGNPDLADENSELPIIGYAQPFSNHNGGNLAFGPDGYLYISSGDGGSGGDPGNRAQNIFELLGKLLRIDIDNPSGGNNYGIPADNPYAGNPDPGIKKEIWAYGLRNPWRFSFDFTENNLWIADVGQNNWEEINRVAGSEAGLNYGWRCYEGNHPFNTANCPPQSELTFPIAEYSHSNGCSITGGYVYRGSAHPEIEGLYFFADYCSGLIGSVDSSGSLVDYGDFSGNWVSFGEDANKELYIIDIGGAIYKIVAEPIIGTEDFSMENALTMLPNPTSTNVSFTLNGGKIQNIQLYDIGARIVISEENLSTNEKTISVSSLNSGIYFVKITSEKGQTAVKKLMVQ</sequence>
<name>A0A1A9LDI0_9FLAO</name>
<evidence type="ECO:0000313" key="6">
    <source>
        <dbReference type="Proteomes" id="UP000077552"/>
    </source>
</evidence>
<evidence type="ECO:0000259" key="3">
    <source>
        <dbReference type="Pfam" id="PF07995"/>
    </source>
</evidence>
<gene>
    <name evidence="5" type="ORF">A7A78_12790</name>
</gene>
<evidence type="ECO:0000256" key="2">
    <source>
        <dbReference type="SAM" id="SignalP"/>
    </source>
</evidence>
<dbReference type="InterPro" id="IPR012938">
    <property type="entry name" value="Glc/Sorbosone_DH"/>
</dbReference>
<keyword evidence="6" id="KW-1185">Reference proteome</keyword>
<dbReference type="PANTHER" id="PTHR19328:SF75">
    <property type="entry name" value="ALDOSE SUGAR DEHYDROGENASE YLII"/>
    <property type="match status" value="1"/>
</dbReference>
<feature type="signal peptide" evidence="2">
    <location>
        <begin position="1"/>
        <end position="18"/>
    </location>
</feature>
<evidence type="ECO:0000256" key="1">
    <source>
        <dbReference type="ARBA" id="ARBA00022729"/>
    </source>
</evidence>
<dbReference type="OrthoDB" id="9770043at2"/>
<dbReference type="STRING" id="1385699.A7A78_12790"/>
<feature type="domain" description="Glucose/Sorbosone dehydrogenase" evidence="3">
    <location>
        <begin position="31"/>
        <end position="318"/>
    </location>
</feature>
<dbReference type="Gene3D" id="2.120.10.30">
    <property type="entry name" value="TolB, C-terminal domain"/>
    <property type="match status" value="1"/>
</dbReference>
<feature type="chain" id="PRO_5008392103" description="Cadherin" evidence="2">
    <location>
        <begin position="19"/>
        <end position="459"/>
    </location>
</feature>
<dbReference type="RefSeq" id="WP_068761984.1">
    <property type="nucleotide sequence ID" value="NZ_LXIE01000021.1"/>
</dbReference>
<comment type="caution">
    <text evidence="5">The sequence shown here is derived from an EMBL/GenBank/DDBJ whole genome shotgun (WGS) entry which is preliminary data.</text>
</comment>
<evidence type="ECO:0000313" key="5">
    <source>
        <dbReference type="EMBL" id="OAD91253.1"/>
    </source>
</evidence>
<dbReference type="InterPro" id="IPR011041">
    <property type="entry name" value="Quinoprot_gluc/sorb_DH_b-prop"/>
</dbReference>
<dbReference type="EMBL" id="LXIE01000021">
    <property type="protein sequence ID" value="OAD91253.1"/>
    <property type="molecule type" value="Genomic_DNA"/>
</dbReference>
<dbReference type="Pfam" id="PF18962">
    <property type="entry name" value="Por_Secre_tail"/>
    <property type="match status" value="1"/>
</dbReference>
<organism evidence="5 6">
    <name type="scientific">Aequorivita soesokkakensis</name>
    <dbReference type="NCBI Taxonomy" id="1385699"/>
    <lineage>
        <taxon>Bacteria</taxon>
        <taxon>Pseudomonadati</taxon>
        <taxon>Bacteroidota</taxon>
        <taxon>Flavobacteriia</taxon>
        <taxon>Flavobacteriales</taxon>
        <taxon>Flavobacteriaceae</taxon>
        <taxon>Aequorivita</taxon>
    </lineage>
</organism>
<dbReference type="PANTHER" id="PTHR19328">
    <property type="entry name" value="HEDGEHOG-INTERACTING PROTEIN"/>
    <property type="match status" value="1"/>
</dbReference>
<feature type="domain" description="Secretion system C-terminal sorting" evidence="4">
    <location>
        <begin position="388"/>
        <end position="458"/>
    </location>
</feature>
<dbReference type="AlphaFoldDB" id="A0A1A9LDI0"/>